<keyword evidence="1" id="KW-0732">Signal</keyword>
<organism evidence="2 3">
    <name type="scientific">Solibacillus kalamii</name>
    <dbReference type="NCBI Taxonomy" id="1748298"/>
    <lineage>
        <taxon>Bacteria</taxon>
        <taxon>Bacillati</taxon>
        <taxon>Bacillota</taxon>
        <taxon>Bacilli</taxon>
        <taxon>Bacillales</taxon>
        <taxon>Caryophanaceae</taxon>
        <taxon>Solibacillus</taxon>
    </lineage>
</organism>
<feature type="signal peptide" evidence="1">
    <location>
        <begin position="1"/>
        <end position="22"/>
    </location>
</feature>
<evidence type="ECO:0000313" key="2">
    <source>
        <dbReference type="EMBL" id="OUZ39155.1"/>
    </source>
</evidence>
<dbReference type="Proteomes" id="UP000196594">
    <property type="component" value="Unassembled WGS sequence"/>
</dbReference>
<comment type="caution">
    <text evidence="2">The sequence shown here is derived from an EMBL/GenBank/DDBJ whole genome shotgun (WGS) entry which is preliminary data.</text>
</comment>
<protein>
    <submittedName>
        <fullName evidence="2">PhoU family transcriptional regulator</fullName>
    </submittedName>
</protein>
<evidence type="ECO:0000313" key="3">
    <source>
        <dbReference type="Proteomes" id="UP000196594"/>
    </source>
</evidence>
<feature type="chain" id="PRO_5046207887" evidence="1">
    <location>
        <begin position="23"/>
        <end position="140"/>
    </location>
</feature>
<proteinExistence type="predicted"/>
<dbReference type="EMBL" id="NHNT01000005">
    <property type="protein sequence ID" value="OUZ39155.1"/>
    <property type="molecule type" value="Genomic_DNA"/>
</dbReference>
<dbReference type="PROSITE" id="PS51257">
    <property type="entry name" value="PROKAR_LIPOPROTEIN"/>
    <property type="match status" value="1"/>
</dbReference>
<evidence type="ECO:0000256" key="1">
    <source>
        <dbReference type="SAM" id="SignalP"/>
    </source>
</evidence>
<gene>
    <name evidence="2" type="ORF">CBM15_09855</name>
</gene>
<reference evidence="2 3" key="1">
    <citation type="journal article" date="2017" name="Int. J. Syst. Evol. Microbiol.">
        <title>Solibacillus kalamii sp. nov., isolated from a high-efficiency particulate arrestance filter system used in the International Space Station.</title>
        <authorList>
            <person name="Checinska Sielaff A."/>
            <person name="Kumar R.M."/>
            <person name="Pal D."/>
            <person name="Mayilraj S."/>
            <person name="Venkateswaran K."/>
        </authorList>
    </citation>
    <scope>NUCLEOTIDE SEQUENCE [LARGE SCALE GENOMIC DNA]</scope>
    <source>
        <strain evidence="2 3">ISSFR-015</strain>
    </source>
</reference>
<accession>A0ABX3ZI93</accession>
<name>A0ABX3ZI93_9BACL</name>
<keyword evidence="3" id="KW-1185">Reference proteome</keyword>
<sequence>MKRILLTVLLSFLLVGCSDVYSESDSSPILDKEFIEANAKIGQTKDEVEEIFGTEYFAGEGEFETNEVWVYDKVNNDFEYEKSIQRVPFDAIREGNVDYQLYINFVEDEVFMYLYIYRGEDGELWQYQVNPDGTRQDKKM</sequence>
<dbReference type="RefSeq" id="WP_087617356.1">
    <property type="nucleotide sequence ID" value="NZ_JAFBEY010000001.1"/>
</dbReference>